<dbReference type="PANTHER" id="PTHR33776:SF4">
    <property type="entry name" value="ENDONUCLEASE_EXONUCLEASE_PHOSPHATASE DOMAIN-CONTAINING PROTEIN"/>
    <property type="match status" value="1"/>
</dbReference>
<dbReference type="GO" id="GO:0003824">
    <property type="term" value="F:catalytic activity"/>
    <property type="evidence" value="ECO:0007669"/>
    <property type="project" value="InterPro"/>
</dbReference>
<evidence type="ECO:0000313" key="3">
    <source>
        <dbReference type="Proteomes" id="UP001431783"/>
    </source>
</evidence>
<protein>
    <recommendedName>
        <fullName evidence="1">Endonuclease/exonuclease/phosphatase domain-containing protein</fullName>
    </recommendedName>
</protein>
<evidence type="ECO:0000259" key="1">
    <source>
        <dbReference type="Pfam" id="PF14529"/>
    </source>
</evidence>
<evidence type="ECO:0000313" key="2">
    <source>
        <dbReference type="EMBL" id="KAK9883586.1"/>
    </source>
</evidence>
<gene>
    <name evidence="2" type="ORF">WA026_001763</name>
</gene>
<sequence length="372" mass="43557">MDDLGIICLTEHWRKEEQLRNHNIEGFYLASAFCRCQYKHGGSAIYIKQGIKYQERKDLIKHSIEKVIEIASVDVRVGSRSITILSVYTTPGQTREFIEKFEEILQIVCLTNKTVIIAGDFNINFLDKSHKSTICFIELLNSYGVKVTIDVPTRSTLSSKSCIDNILINQSNFKSKTIRTTMSDHDTAQLLTIQEQIQQTHEYQYKRYITSNNTEDLVKRLKLQEWNSVYEIPEEEINQQWEKFTNIFKTELNYACPLRKTKISGKKNQKSRNEKLSKCKTRLDILHTCKTFNPMFMELYKEVKKEYDKMLRDEKGDIYRQQILQSDNKMKTLWQTVAKIINSPNNTKEIPGNPVEIANRFNHHFATTAKEK</sequence>
<keyword evidence="3" id="KW-1185">Reference proteome</keyword>
<dbReference type="EMBL" id="JARQZJ010000091">
    <property type="protein sequence ID" value="KAK9883586.1"/>
    <property type="molecule type" value="Genomic_DNA"/>
</dbReference>
<reference evidence="2 3" key="1">
    <citation type="submission" date="2023-03" db="EMBL/GenBank/DDBJ databases">
        <title>Genome insight into feeding habits of ladybird beetles.</title>
        <authorList>
            <person name="Li H.-S."/>
            <person name="Huang Y.-H."/>
            <person name="Pang H."/>
        </authorList>
    </citation>
    <scope>NUCLEOTIDE SEQUENCE [LARGE SCALE GENOMIC DNA]</scope>
    <source>
        <strain evidence="2">SYSU_2023b</strain>
        <tissue evidence="2">Whole body</tissue>
    </source>
</reference>
<name>A0AAW1UIZ7_9CUCU</name>
<dbReference type="Proteomes" id="UP001431783">
    <property type="component" value="Unassembled WGS sequence"/>
</dbReference>
<dbReference type="Pfam" id="PF14529">
    <property type="entry name" value="Exo_endo_phos_2"/>
    <property type="match status" value="1"/>
</dbReference>
<organism evidence="2 3">
    <name type="scientific">Henosepilachna vigintioctopunctata</name>
    <dbReference type="NCBI Taxonomy" id="420089"/>
    <lineage>
        <taxon>Eukaryota</taxon>
        <taxon>Metazoa</taxon>
        <taxon>Ecdysozoa</taxon>
        <taxon>Arthropoda</taxon>
        <taxon>Hexapoda</taxon>
        <taxon>Insecta</taxon>
        <taxon>Pterygota</taxon>
        <taxon>Neoptera</taxon>
        <taxon>Endopterygota</taxon>
        <taxon>Coleoptera</taxon>
        <taxon>Polyphaga</taxon>
        <taxon>Cucujiformia</taxon>
        <taxon>Coccinelloidea</taxon>
        <taxon>Coccinellidae</taxon>
        <taxon>Epilachninae</taxon>
        <taxon>Epilachnini</taxon>
        <taxon>Henosepilachna</taxon>
    </lineage>
</organism>
<feature type="domain" description="Endonuclease/exonuclease/phosphatase" evidence="1">
    <location>
        <begin position="82"/>
        <end position="186"/>
    </location>
</feature>
<accession>A0AAW1UIZ7</accession>
<proteinExistence type="predicted"/>
<dbReference type="PANTHER" id="PTHR33776">
    <property type="entry name" value="ENDO/EXONUCLEASE/PHOSPHATASE DOMAIN-CONTAINING PROTEIN"/>
    <property type="match status" value="1"/>
</dbReference>
<dbReference type="AlphaFoldDB" id="A0AAW1UIZ7"/>
<dbReference type="InterPro" id="IPR005135">
    <property type="entry name" value="Endo/exonuclease/phosphatase"/>
</dbReference>
<comment type="caution">
    <text evidence="2">The sequence shown here is derived from an EMBL/GenBank/DDBJ whole genome shotgun (WGS) entry which is preliminary data.</text>
</comment>
<dbReference type="Gene3D" id="3.60.10.10">
    <property type="entry name" value="Endonuclease/exonuclease/phosphatase"/>
    <property type="match status" value="1"/>
</dbReference>
<dbReference type="SUPFAM" id="SSF56219">
    <property type="entry name" value="DNase I-like"/>
    <property type="match status" value="1"/>
</dbReference>
<dbReference type="InterPro" id="IPR036691">
    <property type="entry name" value="Endo/exonu/phosph_ase_sf"/>
</dbReference>